<dbReference type="EMBL" id="FRBL01000002">
    <property type="protein sequence ID" value="SHL13239.1"/>
    <property type="molecule type" value="Genomic_DNA"/>
</dbReference>
<dbReference type="Proteomes" id="UP000184420">
    <property type="component" value="Unassembled WGS sequence"/>
</dbReference>
<gene>
    <name evidence="1" type="ORF">SAMN05444266_102151</name>
</gene>
<sequence>MTNMMRYIGLLALVVLFAACRKDLGNYEYKEVNALEIRGIPDTVVVKLGTIVPIRPDLTFTQDTVAGHFTYEWMAIDNATDNKFRLLDTSRNLTVEVPLQAGYYNVYYTVKEKSTGITWSKKFVMSVVGALGKKGWFFMSDVDGKTNVQFWEEDMAQLGVYPIRHTDLLSKIKDPVSGKPLTLEGKPRYLNVTNLSVNVAETGYKYWLYLGSEFSGEKINITNGLIWKNPSYSFRFETANLYPSNPLWVHSQGAGVAYAYYEGQLYKSYSVNKEVFGIPINRLNTGETFKISPYMAVPLNMQELLSIVYDVDNKRFMKHYGAATSYMTALLPKVGGFDPNNVNMDLVYMAHTAAFGGQAVAVLKDAANKRFIARITLTTSGTTSAEKLEEVNLPELAAADHFEVDIRYGFLIYSVKEKLYAYDMDAKKQWLLRDFGAGAEITMLKSGMDCVLPSWAAYLLRPQNYNRAQIEPPVVGLMVGVFNPAQGPMGGKVDIVNMELASHPSYYTFSGFGRVVDIEYINL</sequence>
<dbReference type="AlphaFoldDB" id="A0A1M6Y5C9"/>
<evidence type="ECO:0000313" key="2">
    <source>
        <dbReference type="Proteomes" id="UP000184420"/>
    </source>
</evidence>
<accession>A0A1M6Y5C9</accession>
<organism evidence="1 2">
    <name type="scientific">Chitinophaga jiangningensis</name>
    <dbReference type="NCBI Taxonomy" id="1419482"/>
    <lineage>
        <taxon>Bacteria</taxon>
        <taxon>Pseudomonadati</taxon>
        <taxon>Bacteroidota</taxon>
        <taxon>Chitinophagia</taxon>
        <taxon>Chitinophagales</taxon>
        <taxon>Chitinophagaceae</taxon>
        <taxon>Chitinophaga</taxon>
    </lineage>
</organism>
<protein>
    <submittedName>
        <fullName evidence="1">PKD-like family protein</fullName>
    </submittedName>
</protein>
<dbReference type="STRING" id="1419482.SAMN05444266_102151"/>
<reference evidence="1 2" key="1">
    <citation type="submission" date="2016-11" db="EMBL/GenBank/DDBJ databases">
        <authorList>
            <person name="Jaros S."/>
            <person name="Januszkiewicz K."/>
            <person name="Wedrychowicz H."/>
        </authorList>
    </citation>
    <scope>NUCLEOTIDE SEQUENCE [LARGE SCALE GENOMIC DNA]</scope>
    <source>
        <strain evidence="1 2">DSM 27406</strain>
    </source>
</reference>
<dbReference type="InterPro" id="IPR032183">
    <property type="entry name" value="PKD-like"/>
</dbReference>
<dbReference type="OrthoDB" id="1095195at2"/>
<name>A0A1M6Y5C9_9BACT</name>
<dbReference type="PROSITE" id="PS51257">
    <property type="entry name" value="PROKAR_LIPOPROTEIN"/>
    <property type="match status" value="1"/>
</dbReference>
<keyword evidence="2" id="KW-1185">Reference proteome</keyword>
<proteinExistence type="predicted"/>
<evidence type="ECO:0000313" key="1">
    <source>
        <dbReference type="EMBL" id="SHL13239.1"/>
    </source>
</evidence>
<dbReference type="Pfam" id="PF16407">
    <property type="entry name" value="PKD_2"/>
    <property type="match status" value="1"/>
</dbReference>